<reference evidence="2 3" key="1">
    <citation type="submission" date="2017-04" db="EMBL/GenBank/DDBJ databases">
        <title>Draft genome sequence of Tuber borchii Vittad., a whitish edible truffle.</title>
        <authorList>
            <consortium name="DOE Joint Genome Institute"/>
            <person name="Murat C."/>
            <person name="Kuo A."/>
            <person name="Barry K.W."/>
            <person name="Clum A."/>
            <person name="Dockter R.B."/>
            <person name="Fauchery L."/>
            <person name="Iotti M."/>
            <person name="Kohler A."/>
            <person name="Labutti K."/>
            <person name="Lindquist E.A."/>
            <person name="Lipzen A."/>
            <person name="Ohm R.A."/>
            <person name="Wang M."/>
            <person name="Grigoriev I.V."/>
            <person name="Zambonelli A."/>
            <person name="Martin F.M."/>
        </authorList>
    </citation>
    <scope>NUCLEOTIDE SEQUENCE [LARGE SCALE GENOMIC DNA]</scope>
    <source>
        <strain evidence="2 3">Tbo3840</strain>
    </source>
</reference>
<protein>
    <submittedName>
        <fullName evidence="2">Uncharacterized protein</fullName>
    </submittedName>
</protein>
<dbReference type="EMBL" id="NESQ01000017">
    <property type="protein sequence ID" value="PUU83119.1"/>
    <property type="molecule type" value="Genomic_DNA"/>
</dbReference>
<sequence length="96" mass="10874">MYLLCTQLSGQHCRFIVSRLLIQSLWYSYLHSTILYSAPTAIRSRTEGVNNMGASQPAKAVFIIIIIIPFFRGSLNLILVPDQKYSEAGVEDFYGR</sequence>
<gene>
    <name evidence="2" type="ORF">B9Z19DRAFT_211940</name>
</gene>
<organism evidence="2 3">
    <name type="scientific">Tuber borchii</name>
    <name type="common">White truffle</name>
    <dbReference type="NCBI Taxonomy" id="42251"/>
    <lineage>
        <taxon>Eukaryota</taxon>
        <taxon>Fungi</taxon>
        <taxon>Dikarya</taxon>
        <taxon>Ascomycota</taxon>
        <taxon>Pezizomycotina</taxon>
        <taxon>Pezizomycetes</taxon>
        <taxon>Pezizales</taxon>
        <taxon>Tuberaceae</taxon>
        <taxon>Tuber</taxon>
    </lineage>
</organism>
<evidence type="ECO:0000313" key="2">
    <source>
        <dbReference type="EMBL" id="PUU83119.1"/>
    </source>
</evidence>
<feature type="transmembrane region" description="Helical" evidence="1">
    <location>
        <begin position="58"/>
        <end position="79"/>
    </location>
</feature>
<name>A0A2T7A5V4_TUBBO</name>
<keyword evidence="3" id="KW-1185">Reference proteome</keyword>
<evidence type="ECO:0000256" key="1">
    <source>
        <dbReference type="SAM" id="Phobius"/>
    </source>
</evidence>
<dbReference type="Proteomes" id="UP000244722">
    <property type="component" value="Unassembled WGS sequence"/>
</dbReference>
<keyword evidence="1" id="KW-1133">Transmembrane helix</keyword>
<comment type="caution">
    <text evidence="2">The sequence shown here is derived from an EMBL/GenBank/DDBJ whole genome shotgun (WGS) entry which is preliminary data.</text>
</comment>
<feature type="transmembrane region" description="Helical" evidence="1">
    <location>
        <begin position="20"/>
        <end position="38"/>
    </location>
</feature>
<evidence type="ECO:0000313" key="3">
    <source>
        <dbReference type="Proteomes" id="UP000244722"/>
    </source>
</evidence>
<keyword evidence="1" id="KW-0472">Membrane</keyword>
<proteinExistence type="predicted"/>
<dbReference type="AlphaFoldDB" id="A0A2T7A5V4"/>
<keyword evidence="1" id="KW-0812">Transmembrane</keyword>
<accession>A0A2T7A5V4</accession>